<dbReference type="EMBL" id="LT629732">
    <property type="protein sequence ID" value="SDS20808.1"/>
    <property type="molecule type" value="Genomic_DNA"/>
</dbReference>
<keyword evidence="4" id="KW-1185">Reference proteome</keyword>
<evidence type="ECO:0000256" key="1">
    <source>
        <dbReference type="SAM" id="MobiDB-lite"/>
    </source>
</evidence>
<dbReference type="Proteomes" id="UP000198983">
    <property type="component" value="Chromosome I"/>
</dbReference>
<keyword evidence="2" id="KW-0812">Transmembrane</keyword>
<keyword evidence="2" id="KW-0472">Membrane</keyword>
<feature type="transmembrane region" description="Helical" evidence="2">
    <location>
        <begin position="31"/>
        <end position="56"/>
    </location>
</feature>
<feature type="transmembrane region" description="Helical" evidence="2">
    <location>
        <begin position="104"/>
        <end position="125"/>
    </location>
</feature>
<organism evidence="3 4">
    <name type="scientific">Actinopolymorpha singaporensis</name>
    <dbReference type="NCBI Taxonomy" id="117157"/>
    <lineage>
        <taxon>Bacteria</taxon>
        <taxon>Bacillati</taxon>
        <taxon>Actinomycetota</taxon>
        <taxon>Actinomycetes</taxon>
        <taxon>Propionibacteriales</taxon>
        <taxon>Actinopolymorphaceae</taxon>
        <taxon>Actinopolymorpha</taxon>
    </lineage>
</organism>
<dbReference type="AlphaFoldDB" id="A0A1H1QBC0"/>
<gene>
    <name evidence="3" type="ORF">SAMN04489717_1958</name>
</gene>
<dbReference type="STRING" id="117157.SAMN04489717_1958"/>
<protein>
    <recommendedName>
        <fullName evidence="5">DUF2269 domain-containing protein</fullName>
    </recommendedName>
</protein>
<accession>A0A1H1QBC0</accession>
<evidence type="ECO:0008006" key="5">
    <source>
        <dbReference type="Google" id="ProtNLM"/>
    </source>
</evidence>
<evidence type="ECO:0000313" key="3">
    <source>
        <dbReference type="EMBL" id="SDS20808.1"/>
    </source>
</evidence>
<sequence length="212" mass="22678">MPLTTATDPGRVPLPSVRVPALSGRARRGVLLVHIAAAGTWLGVDVVMAVVVFTAVLSDDPRTVALCYQALHLFTVWPLLVTGLVCLASGIVLGLGTKYGLLKYWWVAVKLALNLLLTGLVLVALRPTVTEAAEYGRQLAAGHPGVPPRDMIYPPIVSPLLVGFAFVLAVFKPWGRIRARSGNRVAPRDAGPRRAPRPRRPGPGRAPGRERA</sequence>
<feature type="transmembrane region" description="Helical" evidence="2">
    <location>
        <begin position="152"/>
        <end position="171"/>
    </location>
</feature>
<proteinExistence type="predicted"/>
<keyword evidence="2" id="KW-1133">Transmembrane helix</keyword>
<evidence type="ECO:0000313" key="4">
    <source>
        <dbReference type="Proteomes" id="UP000198983"/>
    </source>
</evidence>
<feature type="region of interest" description="Disordered" evidence="1">
    <location>
        <begin position="182"/>
        <end position="212"/>
    </location>
</feature>
<evidence type="ECO:0000256" key="2">
    <source>
        <dbReference type="SAM" id="Phobius"/>
    </source>
</evidence>
<reference evidence="3 4" key="1">
    <citation type="submission" date="2016-10" db="EMBL/GenBank/DDBJ databases">
        <authorList>
            <person name="de Groot N.N."/>
        </authorList>
    </citation>
    <scope>NUCLEOTIDE SEQUENCE [LARGE SCALE GENOMIC DNA]</scope>
    <source>
        <strain evidence="3 4">DSM 22024</strain>
    </source>
</reference>
<name>A0A1H1QBC0_9ACTN</name>
<feature type="transmembrane region" description="Helical" evidence="2">
    <location>
        <begin position="76"/>
        <end position="97"/>
    </location>
</feature>